<evidence type="ECO:0000256" key="1">
    <source>
        <dbReference type="SAM" id="MobiDB-lite"/>
    </source>
</evidence>
<dbReference type="EMBL" id="FQYP01000002">
    <property type="protein sequence ID" value="SHI71265.1"/>
    <property type="molecule type" value="Genomic_DNA"/>
</dbReference>
<accession>A0A1M6DDN2</accession>
<dbReference type="RefSeq" id="WP_073315328.1">
    <property type="nucleotide sequence ID" value="NZ_FQYP01000002.1"/>
</dbReference>
<dbReference type="STRING" id="570521.SAMN04488508_102560"/>
<dbReference type="AlphaFoldDB" id="A0A1M6DDN2"/>
<protein>
    <submittedName>
        <fullName evidence="2">Uncharacterized protein</fullName>
    </submittedName>
</protein>
<keyword evidence="3" id="KW-1185">Reference proteome</keyword>
<evidence type="ECO:0000313" key="2">
    <source>
        <dbReference type="EMBL" id="SHI71265.1"/>
    </source>
</evidence>
<dbReference type="Proteomes" id="UP000184432">
    <property type="component" value="Unassembled WGS sequence"/>
</dbReference>
<proteinExistence type="predicted"/>
<name>A0A1M6DDN2_9FLAO</name>
<feature type="compositionally biased region" description="Polar residues" evidence="1">
    <location>
        <begin position="33"/>
        <end position="48"/>
    </location>
</feature>
<evidence type="ECO:0000313" key="3">
    <source>
        <dbReference type="Proteomes" id="UP000184432"/>
    </source>
</evidence>
<sequence>MKKQDSLLLAFKDQEISNKVTVTGGTEGEESTKTICTQDSNGSDDYSRCDSSTPFTGPIWYDC</sequence>
<gene>
    <name evidence="2" type="ORF">SAMN04488508_102560</name>
</gene>
<feature type="region of interest" description="Disordered" evidence="1">
    <location>
        <begin position="22"/>
        <end position="48"/>
    </location>
</feature>
<organism evidence="2 3">
    <name type="scientific">Aquimarina spongiae</name>
    <dbReference type="NCBI Taxonomy" id="570521"/>
    <lineage>
        <taxon>Bacteria</taxon>
        <taxon>Pseudomonadati</taxon>
        <taxon>Bacteroidota</taxon>
        <taxon>Flavobacteriia</taxon>
        <taxon>Flavobacteriales</taxon>
        <taxon>Flavobacteriaceae</taxon>
        <taxon>Aquimarina</taxon>
    </lineage>
</organism>
<reference evidence="3" key="1">
    <citation type="submission" date="2016-11" db="EMBL/GenBank/DDBJ databases">
        <authorList>
            <person name="Varghese N."/>
            <person name="Submissions S."/>
        </authorList>
    </citation>
    <scope>NUCLEOTIDE SEQUENCE [LARGE SCALE GENOMIC DNA]</scope>
    <source>
        <strain evidence="3">DSM 22623</strain>
    </source>
</reference>